<feature type="transmembrane region" description="Helical" evidence="6">
    <location>
        <begin position="322"/>
        <end position="340"/>
    </location>
</feature>
<dbReference type="AlphaFoldDB" id="N1JGV7"/>
<dbReference type="FunFam" id="1.20.1250.20:FF:000013">
    <property type="entry name" value="MFS general substrate transporter"/>
    <property type="match status" value="1"/>
</dbReference>
<dbReference type="InParanoid" id="N1JGV7"/>
<organism evidence="8 9">
    <name type="scientific">Blumeria graminis f. sp. hordei (strain DH14)</name>
    <name type="common">Barley powdery mildew</name>
    <name type="synonym">Oidium monilioides f. sp. hordei</name>
    <dbReference type="NCBI Taxonomy" id="546991"/>
    <lineage>
        <taxon>Eukaryota</taxon>
        <taxon>Fungi</taxon>
        <taxon>Dikarya</taxon>
        <taxon>Ascomycota</taxon>
        <taxon>Pezizomycotina</taxon>
        <taxon>Leotiomycetes</taxon>
        <taxon>Erysiphales</taxon>
        <taxon>Erysiphaceae</taxon>
        <taxon>Blumeria</taxon>
        <taxon>Blumeria hordei</taxon>
    </lineage>
</organism>
<dbReference type="PANTHER" id="PTHR43791">
    <property type="entry name" value="PERMEASE-RELATED"/>
    <property type="match status" value="1"/>
</dbReference>
<feature type="transmembrane region" description="Helical" evidence="6">
    <location>
        <begin position="286"/>
        <end position="310"/>
    </location>
</feature>
<keyword evidence="9" id="KW-1185">Reference proteome</keyword>
<feature type="transmembrane region" description="Helical" evidence="6">
    <location>
        <begin position="377"/>
        <end position="399"/>
    </location>
</feature>
<dbReference type="InterPro" id="IPR020846">
    <property type="entry name" value="MFS_dom"/>
</dbReference>
<dbReference type="HOGENOM" id="CLU_001265_0_1_1"/>
<proteinExistence type="predicted"/>
<evidence type="ECO:0000256" key="1">
    <source>
        <dbReference type="ARBA" id="ARBA00004141"/>
    </source>
</evidence>
<evidence type="ECO:0000256" key="4">
    <source>
        <dbReference type="ARBA" id="ARBA00022989"/>
    </source>
</evidence>
<feature type="transmembrane region" description="Helical" evidence="6">
    <location>
        <begin position="183"/>
        <end position="205"/>
    </location>
</feature>
<keyword evidence="2" id="KW-0813">Transport</keyword>
<evidence type="ECO:0000313" key="8">
    <source>
        <dbReference type="EMBL" id="CCU82418.1"/>
    </source>
</evidence>
<dbReference type="FunFam" id="1.20.1250.20:FF:000188">
    <property type="entry name" value="MFS general substrate transporter"/>
    <property type="match status" value="1"/>
</dbReference>
<dbReference type="InterPro" id="IPR011701">
    <property type="entry name" value="MFS"/>
</dbReference>
<dbReference type="eggNOG" id="KOG2533">
    <property type="taxonomic scope" value="Eukaryota"/>
</dbReference>
<dbReference type="InterPro" id="IPR036259">
    <property type="entry name" value="MFS_trans_sf"/>
</dbReference>
<comment type="caution">
    <text evidence="8">The sequence shown here is derived from an EMBL/GenBank/DDBJ whole genome shotgun (WGS) entry which is preliminary data.</text>
</comment>
<gene>
    <name evidence="8" type="ORF">BGHDH14_bgh01681</name>
</gene>
<keyword evidence="5 6" id="KW-0472">Membrane</keyword>
<evidence type="ECO:0000256" key="2">
    <source>
        <dbReference type="ARBA" id="ARBA00022448"/>
    </source>
</evidence>
<dbReference type="GO" id="GO:0022857">
    <property type="term" value="F:transmembrane transporter activity"/>
    <property type="evidence" value="ECO:0007669"/>
    <property type="project" value="InterPro"/>
</dbReference>
<name>N1JGV7_BLUG1</name>
<dbReference type="Pfam" id="PF07690">
    <property type="entry name" value="MFS_1"/>
    <property type="match status" value="1"/>
</dbReference>
<feature type="transmembrane region" description="Helical" evidence="6">
    <location>
        <begin position="347"/>
        <end position="365"/>
    </location>
</feature>
<keyword evidence="4 6" id="KW-1133">Transmembrane helix</keyword>
<dbReference type="Gene3D" id="1.20.1250.20">
    <property type="entry name" value="MFS general substrate transporter like domains"/>
    <property type="match status" value="2"/>
</dbReference>
<feature type="transmembrane region" description="Helical" evidence="6">
    <location>
        <begin position="411"/>
        <end position="432"/>
    </location>
</feature>
<evidence type="ECO:0000259" key="7">
    <source>
        <dbReference type="PROSITE" id="PS50850"/>
    </source>
</evidence>
<feature type="domain" description="Major facilitator superfamily (MFS) profile" evidence="7">
    <location>
        <begin position="57"/>
        <end position="472"/>
    </location>
</feature>
<comment type="subcellular location">
    <subcellularLocation>
        <location evidence="1">Membrane</location>
        <topology evidence="1">Multi-pass membrane protein</topology>
    </subcellularLocation>
</comment>
<feature type="transmembrane region" description="Helical" evidence="6">
    <location>
        <begin position="444"/>
        <end position="467"/>
    </location>
</feature>
<protein>
    <submittedName>
        <fullName evidence="8">MFS transporter</fullName>
    </submittedName>
</protein>
<feature type="transmembrane region" description="Helical" evidence="6">
    <location>
        <begin position="96"/>
        <end position="116"/>
    </location>
</feature>
<feature type="transmembrane region" description="Helical" evidence="6">
    <location>
        <begin position="217"/>
        <end position="237"/>
    </location>
</feature>
<dbReference type="Proteomes" id="UP000015441">
    <property type="component" value="Unassembled WGS sequence"/>
</dbReference>
<evidence type="ECO:0000256" key="6">
    <source>
        <dbReference type="SAM" id="Phobius"/>
    </source>
</evidence>
<dbReference type="OrthoDB" id="2985014at2759"/>
<evidence type="ECO:0000313" key="9">
    <source>
        <dbReference type="Proteomes" id="UP000015441"/>
    </source>
</evidence>
<accession>N1JGV7</accession>
<dbReference type="PROSITE" id="PS50850">
    <property type="entry name" value="MFS"/>
    <property type="match status" value="1"/>
</dbReference>
<feature type="transmembrane region" description="Helical" evidence="6">
    <location>
        <begin position="151"/>
        <end position="171"/>
    </location>
</feature>
<evidence type="ECO:0000256" key="3">
    <source>
        <dbReference type="ARBA" id="ARBA00022692"/>
    </source>
</evidence>
<sequence>MNSASVVLEDKDVAHQPKSTINSHILETDQQPLPEGSAYVLDHAAERALCRKFDVRLLPLLAVMYLCNTLDKGNLGNAKTNNLEKNLNLTGNQYNIILSVFYVPFVLGAPPIAMLGKKYGPAIVLPALMACFGILTLLLVAATNFSGMVALRWFIGLTESAFFALLVYYLTTFYRRSELGRRLAITYAAGNMANAFSGLLAFAIFRIKNHRFYSWRYLFLIEGLLTFGLAIIAYLNLPFDVTSARFLNEEEKKLAYHRLQTDSSSTVNEPFNLKEAVRIFNQPTTYAFLAIEMCLGVPLQSASLFLPQIVARLGYSTVKTNLFTVAPNICGAVVLLILAFSSDFARCRSIFIIIGFVLAFVGFTIHATIDVVTHTRIAYFATFLICSGVSVPSALLSTWYNNNVPHEGRRVMLTSVGVPLANLMGLVSSNIFSPQTAPKYRPALVTTAAFGGTGALITASLALFMTLDNRKRNKKFGRKLTTGDVSTELLQEGPGVAEFRWFL</sequence>
<reference evidence="8 9" key="1">
    <citation type="journal article" date="2010" name="Science">
        <title>Genome expansion and gene loss in powdery mildew fungi reveal tradeoffs in extreme parasitism.</title>
        <authorList>
            <person name="Spanu P.D."/>
            <person name="Abbott J.C."/>
            <person name="Amselem J."/>
            <person name="Burgis T.A."/>
            <person name="Soanes D.M."/>
            <person name="Stueber K."/>
            <person name="Ver Loren van Themaat E."/>
            <person name="Brown J.K.M."/>
            <person name="Butcher S.A."/>
            <person name="Gurr S.J."/>
            <person name="Lebrun M.-H."/>
            <person name="Ridout C.J."/>
            <person name="Schulze-Lefert P."/>
            <person name="Talbot N.J."/>
            <person name="Ahmadinejad N."/>
            <person name="Ametz C."/>
            <person name="Barton G.R."/>
            <person name="Benjdia M."/>
            <person name="Bidzinski P."/>
            <person name="Bindschedler L.V."/>
            <person name="Both M."/>
            <person name="Brewer M.T."/>
            <person name="Cadle-Davidson L."/>
            <person name="Cadle-Davidson M.M."/>
            <person name="Collemare J."/>
            <person name="Cramer R."/>
            <person name="Frenkel O."/>
            <person name="Godfrey D."/>
            <person name="Harriman J."/>
            <person name="Hoede C."/>
            <person name="King B.C."/>
            <person name="Klages S."/>
            <person name="Kleemann J."/>
            <person name="Knoll D."/>
            <person name="Koti P.S."/>
            <person name="Kreplak J."/>
            <person name="Lopez-Ruiz F.J."/>
            <person name="Lu X."/>
            <person name="Maekawa T."/>
            <person name="Mahanil S."/>
            <person name="Micali C."/>
            <person name="Milgroom M.G."/>
            <person name="Montana G."/>
            <person name="Noir S."/>
            <person name="O'Connell R.J."/>
            <person name="Oberhaensli S."/>
            <person name="Parlange F."/>
            <person name="Pedersen C."/>
            <person name="Quesneville H."/>
            <person name="Reinhardt R."/>
            <person name="Rott M."/>
            <person name="Sacristan S."/>
            <person name="Schmidt S.M."/>
            <person name="Schoen M."/>
            <person name="Skamnioti P."/>
            <person name="Sommer H."/>
            <person name="Stephens A."/>
            <person name="Takahara H."/>
            <person name="Thordal-Christensen H."/>
            <person name="Vigouroux M."/>
            <person name="Wessling R."/>
            <person name="Wicker T."/>
            <person name="Panstruga R."/>
        </authorList>
    </citation>
    <scope>NUCLEOTIDE SEQUENCE [LARGE SCALE GENOMIC DNA]</scope>
    <source>
        <strain evidence="8">DH14</strain>
    </source>
</reference>
<dbReference type="GO" id="GO:0016020">
    <property type="term" value="C:membrane"/>
    <property type="evidence" value="ECO:0007669"/>
    <property type="project" value="UniProtKB-SubCell"/>
</dbReference>
<feature type="transmembrane region" description="Helical" evidence="6">
    <location>
        <begin position="123"/>
        <end position="145"/>
    </location>
</feature>
<dbReference type="SUPFAM" id="SSF103473">
    <property type="entry name" value="MFS general substrate transporter"/>
    <property type="match status" value="1"/>
</dbReference>
<dbReference type="PANTHER" id="PTHR43791:SF50">
    <property type="entry name" value="TRANSPORTER, PUTATIVE (AFU_ORTHOLOGUE AFUA_2G00840)-RELATED"/>
    <property type="match status" value="1"/>
</dbReference>
<dbReference type="EMBL" id="CAUH01006369">
    <property type="protein sequence ID" value="CCU82418.1"/>
    <property type="molecule type" value="Genomic_DNA"/>
</dbReference>
<keyword evidence="3 6" id="KW-0812">Transmembrane</keyword>
<evidence type="ECO:0000256" key="5">
    <source>
        <dbReference type="ARBA" id="ARBA00023136"/>
    </source>
</evidence>
<dbReference type="STRING" id="546991.N1JGV7"/>